<feature type="domain" description="Large ribosomal subunit protein bL25 beta" evidence="8">
    <location>
        <begin position="101"/>
        <end position="178"/>
    </location>
</feature>
<keyword evidence="1 5" id="KW-0699">rRNA-binding</keyword>
<keyword evidence="3 5" id="KW-0689">Ribosomal protein</keyword>
<keyword evidence="4 5" id="KW-0687">Ribonucleoprotein</keyword>
<evidence type="ECO:0000256" key="1">
    <source>
        <dbReference type="ARBA" id="ARBA00022730"/>
    </source>
</evidence>
<feature type="region of interest" description="Disordered" evidence="6">
    <location>
        <begin position="178"/>
        <end position="207"/>
    </location>
</feature>
<dbReference type="HAMAP" id="MF_01334">
    <property type="entry name" value="Ribosomal_bL25_CTC"/>
    <property type="match status" value="1"/>
</dbReference>
<dbReference type="InterPro" id="IPR037121">
    <property type="entry name" value="Ribosomal_bL25_C"/>
</dbReference>
<evidence type="ECO:0000256" key="2">
    <source>
        <dbReference type="ARBA" id="ARBA00022884"/>
    </source>
</evidence>
<dbReference type="Pfam" id="PF14693">
    <property type="entry name" value="Ribosomal_TL5_C"/>
    <property type="match status" value="1"/>
</dbReference>
<evidence type="ECO:0000313" key="9">
    <source>
        <dbReference type="EMBL" id="MEN2766722.1"/>
    </source>
</evidence>
<evidence type="ECO:0000313" key="10">
    <source>
        <dbReference type="Proteomes" id="UP001444625"/>
    </source>
</evidence>
<comment type="function">
    <text evidence="5">This is one of the proteins that binds to the 5S RNA in the ribosome where it forms part of the central protuberance.</text>
</comment>
<comment type="subunit">
    <text evidence="5">Part of the 50S ribosomal subunit; part of the 5S rRNA/L5/L18/L25 subcomplex. Contacts the 5S rRNA. Binds to the 5S rRNA independently of L5 and L18.</text>
</comment>
<dbReference type="Pfam" id="PF01386">
    <property type="entry name" value="Ribosomal_L25p"/>
    <property type="match status" value="1"/>
</dbReference>
<evidence type="ECO:0000259" key="7">
    <source>
        <dbReference type="Pfam" id="PF01386"/>
    </source>
</evidence>
<feature type="region of interest" description="Disordered" evidence="6">
    <location>
        <begin position="1"/>
        <end position="21"/>
    </location>
</feature>
<dbReference type="InterPro" id="IPR020930">
    <property type="entry name" value="Ribosomal_uL5_bac-type"/>
</dbReference>
<comment type="caution">
    <text evidence="9">The sequence shown here is derived from an EMBL/GenBank/DDBJ whole genome shotgun (WGS) entry which is preliminary data.</text>
</comment>
<dbReference type="Gene3D" id="2.170.120.20">
    <property type="entry name" value="Ribosomal protein L25, beta domain"/>
    <property type="match status" value="1"/>
</dbReference>
<evidence type="ECO:0000256" key="4">
    <source>
        <dbReference type="ARBA" id="ARBA00023274"/>
    </source>
</evidence>
<dbReference type="InterPro" id="IPR020056">
    <property type="entry name" value="Rbsml_bL25/Gln-tRNA_synth_N"/>
</dbReference>
<evidence type="ECO:0000256" key="5">
    <source>
        <dbReference type="HAMAP-Rule" id="MF_01334"/>
    </source>
</evidence>
<dbReference type="CDD" id="cd00495">
    <property type="entry name" value="Ribosomal_L25_TL5_CTC"/>
    <property type="match status" value="1"/>
</dbReference>
<evidence type="ECO:0000256" key="6">
    <source>
        <dbReference type="SAM" id="MobiDB-lite"/>
    </source>
</evidence>
<evidence type="ECO:0000259" key="8">
    <source>
        <dbReference type="Pfam" id="PF14693"/>
    </source>
</evidence>
<dbReference type="PANTHER" id="PTHR33284">
    <property type="entry name" value="RIBOSOMAL PROTEIN L25/GLN-TRNA SYNTHETASE, ANTI-CODON-BINDING DOMAIN-CONTAINING PROTEIN"/>
    <property type="match status" value="1"/>
</dbReference>
<keyword evidence="2 5" id="KW-0694">RNA-binding</keyword>
<reference evidence="9 10" key="1">
    <citation type="submission" date="2024-05" db="EMBL/GenBank/DDBJ databases">
        <authorList>
            <person name="Haq I."/>
            <person name="Ullah Z."/>
            <person name="Ahmad R."/>
            <person name="Li M."/>
            <person name="Tong Y."/>
        </authorList>
    </citation>
    <scope>NUCLEOTIDE SEQUENCE [LARGE SCALE GENOMIC DNA]</scope>
    <source>
        <strain evidence="9 10">16A2E</strain>
    </source>
</reference>
<name>A0ABU9XIR5_9BACI</name>
<dbReference type="InterPro" id="IPR011035">
    <property type="entry name" value="Ribosomal_bL25/Gln-tRNA_synth"/>
</dbReference>
<organism evidence="9 10">
    <name type="scientific">Ornithinibacillus xuwenensis</name>
    <dbReference type="NCBI Taxonomy" id="3144668"/>
    <lineage>
        <taxon>Bacteria</taxon>
        <taxon>Bacillati</taxon>
        <taxon>Bacillota</taxon>
        <taxon>Bacilli</taxon>
        <taxon>Bacillales</taxon>
        <taxon>Bacillaceae</taxon>
        <taxon>Ornithinibacillus</taxon>
    </lineage>
</organism>
<feature type="compositionally biased region" description="Acidic residues" evidence="6">
    <location>
        <begin position="185"/>
        <end position="196"/>
    </location>
</feature>
<dbReference type="InterPro" id="IPR001021">
    <property type="entry name" value="Ribosomal_bL25_long"/>
</dbReference>
<dbReference type="EMBL" id="JBDIML010000002">
    <property type="protein sequence ID" value="MEN2766722.1"/>
    <property type="molecule type" value="Genomic_DNA"/>
</dbReference>
<dbReference type="SUPFAM" id="SSF50715">
    <property type="entry name" value="Ribosomal protein L25-like"/>
    <property type="match status" value="1"/>
</dbReference>
<dbReference type="PANTHER" id="PTHR33284:SF1">
    <property type="entry name" value="RIBOSOMAL PROTEIN L25_GLN-TRNA SYNTHETASE, ANTI-CODON-BINDING DOMAIN-CONTAINING PROTEIN"/>
    <property type="match status" value="1"/>
</dbReference>
<dbReference type="RefSeq" id="WP_345824196.1">
    <property type="nucleotide sequence ID" value="NZ_JBDIML010000002.1"/>
</dbReference>
<evidence type="ECO:0000256" key="3">
    <source>
        <dbReference type="ARBA" id="ARBA00022980"/>
    </source>
</evidence>
<dbReference type="Gene3D" id="2.40.240.10">
    <property type="entry name" value="Ribosomal Protein L25, Chain P"/>
    <property type="match status" value="1"/>
</dbReference>
<keyword evidence="10" id="KW-1185">Reference proteome</keyword>
<protein>
    <recommendedName>
        <fullName evidence="5">Large ribosomal subunit protein bL25</fullName>
    </recommendedName>
    <alternativeName>
        <fullName evidence="5">General stress protein CTC</fullName>
    </alternativeName>
</protein>
<gene>
    <name evidence="5" type="primary">rplY</name>
    <name evidence="5" type="synonym">ctc</name>
    <name evidence="9" type="ORF">ABC228_05940</name>
</gene>
<comment type="similarity">
    <text evidence="5">Belongs to the bacterial ribosomal protein bL25 family. CTC subfamily.</text>
</comment>
<proteinExistence type="inferred from homology"/>
<dbReference type="InterPro" id="IPR029751">
    <property type="entry name" value="Ribosomal_L25_dom"/>
</dbReference>
<feature type="domain" description="Large ribosomal subunit protein bL25 L25" evidence="7">
    <location>
        <begin position="5"/>
        <end position="92"/>
    </location>
</feature>
<dbReference type="NCBIfam" id="TIGR00731">
    <property type="entry name" value="bL25_bact_ctc"/>
    <property type="match status" value="1"/>
</dbReference>
<dbReference type="GO" id="GO:0005840">
    <property type="term" value="C:ribosome"/>
    <property type="evidence" value="ECO:0007669"/>
    <property type="project" value="UniProtKB-KW"/>
</dbReference>
<dbReference type="NCBIfam" id="NF004133">
    <property type="entry name" value="PRK05618.2-4"/>
    <property type="match status" value="1"/>
</dbReference>
<dbReference type="Proteomes" id="UP001444625">
    <property type="component" value="Unassembled WGS sequence"/>
</dbReference>
<sequence length="207" mass="22595">MSVTLNAMKREDHAKSTTKQLRNSGQVPAIVYGKEKASKSISVDSMELLKTVRDEGKNAIISLTVQGDSPVDVMLHEYQTDNIKEQILHADFYIVNMTEEMDTTVPVRLVGEPENGVVQQPLYEVQVRAMPSNIPTEITVDISTHSIGDIISVADLPKATAYQVTEDEDTVIASVLAPNTNADMEGTEETGEEPEFTGEAQSEANAD</sequence>
<dbReference type="InterPro" id="IPR020057">
    <property type="entry name" value="Ribosomal_bL25_b-dom"/>
</dbReference>
<accession>A0ABU9XIR5</accession>